<keyword evidence="2" id="KW-1185">Reference proteome</keyword>
<dbReference type="Proteomes" id="UP001239111">
    <property type="component" value="Chromosome 1"/>
</dbReference>
<name>A0ACC2PNU4_9HYME</name>
<proteinExistence type="predicted"/>
<organism evidence="1 2">
    <name type="scientific">Eretmocerus hayati</name>
    <dbReference type="NCBI Taxonomy" id="131215"/>
    <lineage>
        <taxon>Eukaryota</taxon>
        <taxon>Metazoa</taxon>
        <taxon>Ecdysozoa</taxon>
        <taxon>Arthropoda</taxon>
        <taxon>Hexapoda</taxon>
        <taxon>Insecta</taxon>
        <taxon>Pterygota</taxon>
        <taxon>Neoptera</taxon>
        <taxon>Endopterygota</taxon>
        <taxon>Hymenoptera</taxon>
        <taxon>Apocrita</taxon>
        <taxon>Proctotrupomorpha</taxon>
        <taxon>Chalcidoidea</taxon>
        <taxon>Aphelinidae</taxon>
        <taxon>Aphelininae</taxon>
        <taxon>Eretmocerus</taxon>
    </lineage>
</organism>
<accession>A0ACC2PNU4</accession>
<sequence length="174" mass="19985">MSWANHKKEHTYQNRSKVNSRRKRHFEPLHELSDLKSSTVGHENYERKSTTVQYPRDDRLSYLQDTVYSKVQAHTPAQNQNSSAVDPVERALQSINVFPVEKYRDIDATESNNGWKSSSSLPKIGRSLKSILFGDCISFFIIHFSPLSIESKLSSSGIVLSRIFIQLVDMNRLI</sequence>
<reference evidence="1" key="1">
    <citation type="submission" date="2023-04" db="EMBL/GenBank/DDBJ databases">
        <title>A chromosome-level genome assembly of the parasitoid wasp Eretmocerus hayati.</title>
        <authorList>
            <person name="Zhong Y."/>
            <person name="Liu S."/>
            <person name="Liu Y."/>
        </authorList>
    </citation>
    <scope>NUCLEOTIDE SEQUENCE</scope>
    <source>
        <strain evidence="1">ZJU_SS_LIU_2023</strain>
    </source>
</reference>
<gene>
    <name evidence="1" type="ORF">QAD02_020268</name>
</gene>
<evidence type="ECO:0000313" key="1">
    <source>
        <dbReference type="EMBL" id="KAJ8684476.1"/>
    </source>
</evidence>
<protein>
    <submittedName>
        <fullName evidence="1">Uncharacterized protein</fullName>
    </submittedName>
</protein>
<dbReference type="EMBL" id="CM056741">
    <property type="protein sequence ID" value="KAJ8684476.1"/>
    <property type="molecule type" value="Genomic_DNA"/>
</dbReference>
<comment type="caution">
    <text evidence="1">The sequence shown here is derived from an EMBL/GenBank/DDBJ whole genome shotgun (WGS) entry which is preliminary data.</text>
</comment>
<evidence type="ECO:0000313" key="2">
    <source>
        <dbReference type="Proteomes" id="UP001239111"/>
    </source>
</evidence>